<organism evidence="1 2">
    <name type="scientific">Halalkalibacter akibai (strain ATCC 43226 / DSM 21942 / CIP 109018 / JCM 9157 / 1139)</name>
    <name type="common">Bacillus akibai</name>
    <dbReference type="NCBI Taxonomy" id="1236973"/>
    <lineage>
        <taxon>Bacteria</taxon>
        <taxon>Bacillati</taxon>
        <taxon>Bacillota</taxon>
        <taxon>Bacilli</taxon>
        <taxon>Bacillales</taxon>
        <taxon>Bacillaceae</taxon>
        <taxon>Halalkalibacter</taxon>
    </lineage>
</organism>
<sequence>MEHRIPGLVWYDQQAETLVDYGSTLSKYWKLGMNDTLMNSLVHLNSSHISPKVETIYETLNDKGYSTGAINMIVYRGDTNHDLNLPGYIKTLLHLPNQLKTKGPDLLAFGSAVQPKIVQGATLKDSLYHRFGLNDSYSASVTEKLIKEKQQPDFLMVFFPNYDKDAHHHGPVSPNHFAKTDLHLQTILNSYDSWEQALEENIFVVLGDHGQDLLKESKEEVAIELEPLLDPFVVTPLLDEPTSGDIVIANNHRSAYLYPTTNAVTYEDITEKLMQDERIDHIGWLEGDELILFKNGLHDEPLRVKKNGQFRDMYDQTWTINGDEKVADITLKDELIMYGDYPDIFHQMFGALGSHDPTMVITAKPGHTLKTEGAPVHQAAVNTVVCIKMIQWLLSLSQEPINH</sequence>
<dbReference type="InterPro" id="IPR002591">
    <property type="entry name" value="Phosphodiest/P_Trfase"/>
</dbReference>
<dbReference type="Proteomes" id="UP000018896">
    <property type="component" value="Unassembled WGS sequence"/>
</dbReference>
<dbReference type="Gene3D" id="3.40.720.10">
    <property type="entry name" value="Alkaline Phosphatase, subunit A"/>
    <property type="match status" value="1"/>
</dbReference>
<accession>W4QWZ5</accession>
<evidence type="ECO:0000313" key="2">
    <source>
        <dbReference type="Proteomes" id="UP000018896"/>
    </source>
</evidence>
<proteinExistence type="predicted"/>
<protein>
    <recommendedName>
        <fullName evidence="3">Phosphodiesterase</fullName>
    </recommendedName>
</protein>
<dbReference type="STRING" id="1236973.JCM9157_2981"/>
<comment type="caution">
    <text evidence="1">The sequence shown here is derived from an EMBL/GenBank/DDBJ whole genome shotgun (WGS) entry which is preliminary data.</text>
</comment>
<keyword evidence="2" id="KW-1185">Reference proteome</keyword>
<dbReference type="Pfam" id="PF01663">
    <property type="entry name" value="Phosphodiest"/>
    <property type="match status" value="1"/>
</dbReference>
<evidence type="ECO:0008006" key="3">
    <source>
        <dbReference type="Google" id="ProtNLM"/>
    </source>
</evidence>
<dbReference type="SUPFAM" id="SSF53649">
    <property type="entry name" value="Alkaline phosphatase-like"/>
    <property type="match status" value="1"/>
</dbReference>
<dbReference type="AlphaFoldDB" id="W4QWZ5"/>
<dbReference type="EMBL" id="BAUV01000024">
    <property type="protein sequence ID" value="GAE35844.1"/>
    <property type="molecule type" value="Genomic_DNA"/>
</dbReference>
<evidence type="ECO:0000313" key="1">
    <source>
        <dbReference type="EMBL" id="GAE35844.1"/>
    </source>
</evidence>
<dbReference type="eggNOG" id="COG1524">
    <property type="taxonomic scope" value="Bacteria"/>
</dbReference>
<reference evidence="1 2" key="1">
    <citation type="journal article" date="2014" name="Genome Announc.">
        <title>Draft Genome Sequences of Three Alkaliphilic Bacillus Strains, Bacillus wakoensis JCM 9140T, Bacillus akibai JCM 9157T, and Bacillus hemicellulosilyticus JCM 9152T.</title>
        <authorList>
            <person name="Yuki M."/>
            <person name="Oshima K."/>
            <person name="Suda W."/>
            <person name="Oshida Y."/>
            <person name="Kitamura K."/>
            <person name="Iida T."/>
            <person name="Hattori M."/>
            <person name="Ohkuma M."/>
        </authorList>
    </citation>
    <scope>NUCLEOTIDE SEQUENCE [LARGE SCALE GENOMIC DNA]</scope>
    <source>
        <strain evidence="1 2">JCM 9157</strain>
    </source>
</reference>
<gene>
    <name evidence="1" type="ORF">JCM9157_2981</name>
</gene>
<dbReference type="InterPro" id="IPR017850">
    <property type="entry name" value="Alkaline_phosphatase_core_sf"/>
</dbReference>
<name>W4QWZ5_HALA3</name>